<reference evidence="1" key="1">
    <citation type="submission" date="2021-02" db="EMBL/GenBank/DDBJ databases">
        <title>Natronogracilivirga saccharolytica gen. nov. sp. nov. a new anaerobic, haloalkiliphilic carbohydrate-fermenting bacterium from soda lake and proposing of Cyclonatronumiaceae fam. nov. in the phylum Balneolaeota.</title>
        <authorList>
            <person name="Zhilina T.N."/>
            <person name="Sorokin D.Y."/>
            <person name="Zavarzina D.G."/>
            <person name="Toshchakov S.V."/>
            <person name="Kublanov I.V."/>
        </authorList>
    </citation>
    <scope>NUCLEOTIDE SEQUENCE</scope>
    <source>
        <strain evidence="1">Z-1702</strain>
    </source>
</reference>
<dbReference type="Proteomes" id="UP000673975">
    <property type="component" value="Unassembled WGS sequence"/>
</dbReference>
<dbReference type="RefSeq" id="WP_210511833.1">
    <property type="nucleotide sequence ID" value="NZ_JAFIDN010000006.1"/>
</dbReference>
<dbReference type="EMBL" id="JAFIDN010000006">
    <property type="protein sequence ID" value="MBP3192788.1"/>
    <property type="molecule type" value="Genomic_DNA"/>
</dbReference>
<dbReference type="InterPro" id="IPR014985">
    <property type="entry name" value="WbqC"/>
</dbReference>
<protein>
    <submittedName>
        <fullName evidence="1">WbqC family protein</fullName>
    </submittedName>
</protein>
<dbReference type="Pfam" id="PF08889">
    <property type="entry name" value="WbqC"/>
    <property type="match status" value="1"/>
</dbReference>
<accession>A0A8J7S9D3</accession>
<evidence type="ECO:0000313" key="2">
    <source>
        <dbReference type="Proteomes" id="UP000673975"/>
    </source>
</evidence>
<evidence type="ECO:0000313" key="1">
    <source>
        <dbReference type="EMBL" id="MBP3192788.1"/>
    </source>
</evidence>
<keyword evidence="2" id="KW-1185">Reference proteome</keyword>
<sequence length="250" mass="28761">MPSMTPDSGSGSSRPAAVALLLPGYSPDLEWLARALLAGHIILDDEHPFSRKSRVHRTKIRTPDGHQWLTIPVATEDRRKPVNQVRIDHGRPWLKHHWQALEFNYRNSLYFDYYEPEIRADLEAASECEMLLDAVRHMMERQFTYLECSISFDWMSELKSNCPESAETDSPAETPGRMLSGHTDLQDPVVWQEPRSRNYQKPHPDAAGTEFWIPEYRQHFPGFVPGCGLLDVLFEYGPDAWQVLDSISIK</sequence>
<comment type="caution">
    <text evidence="1">The sequence shown here is derived from an EMBL/GenBank/DDBJ whole genome shotgun (WGS) entry which is preliminary data.</text>
</comment>
<dbReference type="AlphaFoldDB" id="A0A8J7S9D3"/>
<name>A0A8J7S9D3_9BACT</name>
<proteinExistence type="predicted"/>
<gene>
    <name evidence="1" type="ORF">NATSA_08945</name>
</gene>
<organism evidence="1 2">
    <name type="scientific">Natronogracilivirga saccharolytica</name>
    <dbReference type="NCBI Taxonomy" id="2812953"/>
    <lineage>
        <taxon>Bacteria</taxon>
        <taxon>Pseudomonadati</taxon>
        <taxon>Balneolota</taxon>
        <taxon>Balneolia</taxon>
        <taxon>Balneolales</taxon>
        <taxon>Cyclonatronaceae</taxon>
        <taxon>Natronogracilivirga</taxon>
    </lineage>
</organism>